<evidence type="ECO:0008006" key="3">
    <source>
        <dbReference type="Google" id="ProtNLM"/>
    </source>
</evidence>
<accession>A0A841KWR7</accession>
<proteinExistence type="predicted"/>
<dbReference type="InterPro" id="IPR037208">
    <property type="entry name" value="Spo0E-like_sf"/>
</dbReference>
<dbReference type="EMBL" id="JACHEN010000030">
    <property type="protein sequence ID" value="MBB6217891.1"/>
    <property type="molecule type" value="Genomic_DNA"/>
</dbReference>
<reference evidence="1 2" key="1">
    <citation type="submission" date="2020-08" db="EMBL/GenBank/DDBJ databases">
        <title>Genomic Encyclopedia of Type Strains, Phase IV (KMG-IV): sequencing the most valuable type-strain genomes for metagenomic binning, comparative biology and taxonomic classification.</title>
        <authorList>
            <person name="Goeker M."/>
        </authorList>
    </citation>
    <scope>NUCLEOTIDE SEQUENCE [LARGE SCALE GENOMIC DNA]</scope>
    <source>
        <strain evidence="1 2">DSM 103526</strain>
    </source>
</reference>
<dbReference type="GO" id="GO:0046983">
    <property type="term" value="F:protein dimerization activity"/>
    <property type="evidence" value="ECO:0007669"/>
    <property type="project" value="InterPro"/>
</dbReference>
<keyword evidence="2" id="KW-1185">Reference proteome</keyword>
<dbReference type="RefSeq" id="WP_184312400.1">
    <property type="nucleotide sequence ID" value="NZ_JACHEN010000030.1"/>
</dbReference>
<dbReference type="Gene3D" id="4.10.280.10">
    <property type="entry name" value="Helix-loop-helix DNA-binding domain"/>
    <property type="match status" value="1"/>
</dbReference>
<organism evidence="1 2">
    <name type="scientific">Anaerosolibacter carboniphilus</name>
    <dbReference type="NCBI Taxonomy" id="1417629"/>
    <lineage>
        <taxon>Bacteria</taxon>
        <taxon>Bacillati</taxon>
        <taxon>Bacillota</taxon>
        <taxon>Clostridia</taxon>
        <taxon>Peptostreptococcales</taxon>
        <taxon>Thermotaleaceae</taxon>
        <taxon>Anaerosolibacter</taxon>
    </lineage>
</organism>
<dbReference type="SUPFAM" id="SSF140500">
    <property type="entry name" value="BAS1536-like"/>
    <property type="match status" value="1"/>
</dbReference>
<comment type="caution">
    <text evidence="1">The sequence shown here is derived from an EMBL/GenBank/DDBJ whole genome shotgun (WGS) entry which is preliminary data.</text>
</comment>
<evidence type="ECO:0000313" key="1">
    <source>
        <dbReference type="EMBL" id="MBB6217891.1"/>
    </source>
</evidence>
<protein>
    <recommendedName>
        <fullName evidence="3">Spo0E like sporulation regulatory protein</fullName>
    </recommendedName>
</protein>
<dbReference type="AlphaFoldDB" id="A0A841KWR7"/>
<dbReference type="Proteomes" id="UP000579281">
    <property type="component" value="Unassembled WGS sequence"/>
</dbReference>
<sequence>MDSLDQISSEIEQLRAAMNELISKDPTLTDPKILTLSQELDIKINEHNELLRKEG</sequence>
<dbReference type="InterPro" id="IPR018540">
    <property type="entry name" value="Spo0E-like"/>
</dbReference>
<dbReference type="GO" id="GO:0043937">
    <property type="term" value="P:regulation of sporulation"/>
    <property type="evidence" value="ECO:0007669"/>
    <property type="project" value="InterPro"/>
</dbReference>
<dbReference type="InterPro" id="IPR036638">
    <property type="entry name" value="HLH_DNA-bd_sf"/>
</dbReference>
<evidence type="ECO:0000313" key="2">
    <source>
        <dbReference type="Proteomes" id="UP000579281"/>
    </source>
</evidence>
<gene>
    <name evidence="1" type="ORF">HNQ80_004027</name>
</gene>
<dbReference type="Pfam" id="PF09388">
    <property type="entry name" value="SpoOE-like"/>
    <property type="match status" value="1"/>
</dbReference>
<name>A0A841KWR7_9FIRM</name>